<feature type="transmembrane region" description="Helical" evidence="1">
    <location>
        <begin position="7"/>
        <end position="27"/>
    </location>
</feature>
<comment type="caution">
    <text evidence="2">The sequence shown here is derived from an EMBL/GenBank/DDBJ whole genome shotgun (WGS) entry which is preliminary data.</text>
</comment>
<dbReference type="Proteomes" id="UP000223596">
    <property type="component" value="Unassembled WGS sequence"/>
</dbReference>
<name>A0AB36TI10_ACETH</name>
<evidence type="ECO:0000256" key="1">
    <source>
        <dbReference type="SAM" id="Phobius"/>
    </source>
</evidence>
<keyword evidence="1" id="KW-0812">Transmembrane</keyword>
<evidence type="ECO:0000313" key="2">
    <source>
        <dbReference type="EMBL" id="PFH02956.1"/>
    </source>
</evidence>
<dbReference type="CDD" id="cd09846">
    <property type="entry name" value="DUF1312"/>
    <property type="match status" value="1"/>
</dbReference>
<organism evidence="2 3">
    <name type="scientific">Acetivibrio thermocellus AD2</name>
    <dbReference type="NCBI Taxonomy" id="1138384"/>
    <lineage>
        <taxon>Bacteria</taxon>
        <taxon>Bacillati</taxon>
        <taxon>Bacillota</taxon>
        <taxon>Clostridia</taxon>
        <taxon>Eubacteriales</taxon>
        <taxon>Oscillospiraceae</taxon>
        <taxon>Acetivibrio</taxon>
    </lineage>
</organism>
<protein>
    <recommendedName>
        <fullName evidence="4">NusG domain-containing protein</fullName>
    </recommendedName>
</protein>
<dbReference type="InterPro" id="IPR038690">
    <property type="entry name" value="NusG_2_sf"/>
</dbReference>
<dbReference type="EMBL" id="PDBW01000001">
    <property type="protein sequence ID" value="PFH02956.1"/>
    <property type="molecule type" value="Genomic_DNA"/>
</dbReference>
<dbReference type="RefSeq" id="WP_003517632.1">
    <property type="nucleotide sequence ID" value="NZ_CP013828.1"/>
</dbReference>
<evidence type="ECO:0000313" key="3">
    <source>
        <dbReference type="Proteomes" id="UP000223596"/>
    </source>
</evidence>
<keyword evidence="1" id="KW-1133">Transmembrane helix</keyword>
<proteinExistence type="predicted"/>
<dbReference type="GeneID" id="35806123"/>
<accession>A0AB36TI10</accession>
<evidence type="ECO:0008006" key="4">
    <source>
        <dbReference type="Google" id="ProtNLM"/>
    </source>
</evidence>
<dbReference type="Gene3D" id="2.60.320.10">
    <property type="entry name" value="N-utilization substance G protein NusG, insert domain"/>
    <property type="match status" value="1"/>
</dbReference>
<keyword evidence="1" id="KW-0472">Membrane</keyword>
<sequence length="126" mass="14054">MLKKGDFFILGFVLILIIVSFTGVYLYKNSGSNAHKIAVIIKDNEEIKRIDIDNVNEPLEISVSGEYNNIILVEKGRIRFKEADCPDRVCVNTGWLTGKGDTAVCLPNKTMIKIEGQSSDVDIVTY</sequence>
<dbReference type="Pfam" id="PF07009">
    <property type="entry name" value="NusG_II"/>
    <property type="match status" value="1"/>
</dbReference>
<reference evidence="2 3" key="1">
    <citation type="submission" date="2017-09" db="EMBL/GenBank/DDBJ databases">
        <title>Evaluation of Pacific Biosciences Sequencing Technology to Finishing C. thermocellum Genome Sequences.</title>
        <authorList>
            <person name="Brown S."/>
        </authorList>
    </citation>
    <scope>NUCLEOTIDE SEQUENCE [LARGE SCALE GENOMIC DNA]</scope>
    <source>
        <strain evidence="2 3">AD2</strain>
    </source>
</reference>
<gene>
    <name evidence="2" type="ORF">M972_111750</name>
</gene>
<dbReference type="AlphaFoldDB" id="A0AB36TI10"/>